<dbReference type="EMBL" id="BGPR01000011">
    <property type="protein sequence ID" value="GBL77222.1"/>
    <property type="molecule type" value="Genomic_DNA"/>
</dbReference>
<sequence length="116" mass="14358">MWYEQKLLMDEINGNWKISQEFCFECKLCDECSKNIMEGLNFKCPQIPEINTKKRKEETEVKTKTKKLKEEKKVEKRMEYLEERMEDLEEEGRKVEKRMEDLEEERKNKEKLKWKI</sequence>
<evidence type="ECO:0000256" key="1">
    <source>
        <dbReference type="SAM" id="MobiDB-lite"/>
    </source>
</evidence>
<accession>A0A4Y2ABP1</accession>
<evidence type="ECO:0000313" key="2">
    <source>
        <dbReference type="EMBL" id="GBL77222.1"/>
    </source>
</evidence>
<dbReference type="AlphaFoldDB" id="A0A4Y2ABP1"/>
<evidence type="ECO:0000313" key="3">
    <source>
        <dbReference type="Proteomes" id="UP000499080"/>
    </source>
</evidence>
<protein>
    <submittedName>
        <fullName evidence="2">Uncharacterized protein</fullName>
    </submittedName>
</protein>
<feature type="region of interest" description="Disordered" evidence="1">
    <location>
        <begin position="92"/>
        <end position="116"/>
    </location>
</feature>
<comment type="caution">
    <text evidence="2">The sequence shown here is derived from an EMBL/GenBank/DDBJ whole genome shotgun (WGS) entry which is preliminary data.</text>
</comment>
<keyword evidence="3" id="KW-1185">Reference proteome</keyword>
<gene>
    <name evidence="2" type="ORF">AVEN_12829_1</name>
</gene>
<dbReference type="Proteomes" id="UP000499080">
    <property type="component" value="Unassembled WGS sequence"/>
</dbReference>
<reference evidence="2 3" key="1">
    <citation type="journal article" date="2019" name="Sci. Rep.">
        <title>Orb-weaving spider Araneus ventricosus genome elucidates the spidroin gene catalogue.</title>
        <authorList>
            <person name="Kono N."/>
            <person name="Nakamura H."/>
            <person name="Ohtoshi R."/>
            <person name="Moran D.A.P."/>
            <person name="Shinohara A."/>
            <person name="Yoshida Y."/>
            <person name="Fujiwara M."/>
            <person name="Mori M."/>
            <person name="Tomita M."/>
            <person name="Arakawa K."/>
        </authorList>
    </citation>
    <scope>NUCLEOTIDE SEQUENCE [LARGE SCALE GENOMIC DNA]</scope>
</reference>
<name>A0A4Y2ABP1_ARAVE</name>
<organism evidence="2 3">
    <name type="scientific">Araneus ventricosus</name>
    <name type="common">Orbweaver spider</name>
    <name type="synonym">Epeira ventricosa</name>
    <dbReference type="NCBI Taxonomy" id="182803"/>
    <lineage>
        <taxon>Eukaryota</taxon>
        <taxon>Metazoa</taxon>
        <taxon>Ecdysozoa</taxon>
        <taxon>Arthropoda</taxon>
        <taxon>Chelicerata</taxon>
        <taxon>Arachnida</taxon>
        <taxon>Araneae</taxon>
        <taxon>Araneomorphae</taxon>
        <taxon>Entelegynae</taxon>
        <taxon>Araneoidea</taxon>
        <taxon>Araneidae</taxon>
        <taxon>Araneus</taxon>
    </lineage>
</organism>
<proteinExistence type="predicted"/>